<organism evidence="3 4">
    <name type="scientific">Sanguibacter suaedae</name>
    <dbReference type="NCBI Taxonomy" id="2795737"/>
    <lineage>
        <taxon>Bacteria</taxon>
        <taxon>Bacillati</taxon>
        <taxon>Actinomycetota</taxon>
        <taxon>Actinomycetes</taxon>
        <taxon>Micrococcales</taxon>
        <taxon>Sanguibacteraceae</taxon>
        <taxon>Sanguibacter</taxon>
    </lineage>
</organism>
<evidence type="ECO:0000259" key="2">
    <source>
        <dbReference type="Pfam" id="PF07811"/>
    </source>
</evidence>
<reference evidence="3" key="1">
    <citation type="submission" date="2020-12" db="EMBL/GenBank/DDBJ databases">
        <title>Sanguibacter suaedae sp. nov., isolated from Suaeda aralocaspica.</title>
        <authorList>
            <person name="Ma Q."/>
        </authorList>
    </citation>
    <scope>NUCLEOTIDE SEQUENCE</scope>
    <source>
        <strain evidence="3">YZGR15</strain>
    </source>
</reference>
<dbReference type="InterPro" id="IPR049790">
    <property type="entry name" value="Rv3655c/TadE"/>
</dbReference>
<feature type="domain" description="TadE-like" evidence="2">
    <location>
        <begin position="10"/>
        <end position="52"/>
    </location>
</feature>
<protein>
    <submittedName>
        <fullName evidence="3">Pilus assembly protein</fullName>
    </submittedName>
</protein>
<evidence type="ECO:0000313" key="4">
    <source>
        <dbReference type="Proteomes" id="UP000602087"/>
    </source>
</evidence>
<dbReference type="RefSeq" id="WP_198734547.1">
    <property type="nucleotide sequence ID" value="NZ_JAEINH010000013.1"/>
</dbReference>
<keyword evidence="1" id="KW-1133">Transmembrane helix</keyword>
<dbReference type="AlphaFoldDB" id="A0A934M7Z6"/>
<dbReference type="Proteomes" id="UP000602087">
    <property type="component" value="Unassembled WGS sequence"/>
</dbReference>
<comment type="caution">
    <text evidence="3">The sequence shown here is derived from an EMBL/GenBank/DDBJ whole genome shotgun (WGS) entry which is preliminary data.</text>
</comment>
<accession>A0A934M7Z6</accession>
<dbReference type="InterPro" id="IPR012495">
    <property type="entry name" value="TadE-like_dom"/>
</dbReference>
<evidence type="ECO:0000313" key="3">
    <source>
        <dbReference type="EMBL" id="MBI9115977.1"/>
    </source>
</evidence>
<sequence>MTVRDDRERGAVTAELAVALPAVVLVLVAVLLTCVAGITQMRTSDAARAAARAAAAGEDDAQVVAVATHVGGAEASVSVSRADPWVTVTVATPVAGGWLGGFTASAESSAWLESAVAAEGVP</sequence>
<dbReference type="EMBL" id="JAEINH010000013">
    <property type="protein sequence ID" value="MBI9115977.1"/>
    <property type="molecule type" value="Genomic_DNA"/>
</dbReference>
<feature type="transmembrane region" description="Helical" evidence="1">
    <location>
        <begin position="16"/>
        <end position="38"/>
    </location>
</feature>
<name>A0A934M7Z6_9MICO</name>
<keyword evidence="4" id="KW-1185">Reference proteome</keyword>
<evidence type="ECO:0000256" key="1">
    <source>
        <dbReference type="SAM" id="Phobius"/>
    </source>
</evidence>
<dbReference type="NCBIfam" id="NF041390">
    <property type="entry name" value="TadE_Rv3655c"/>
    <property type="match status" value="1"/>
</dbReference>
<keyword evidence="1" id="KW-0472">Membrane</keyword>
<dbReference type="Pfam" id="PF07811">
    <property type="entry name" value="TadE"/>
    <property type="match status" value="1"/>
</dbReference>
<keyword evidence="1" id="KW-0812">Transmembrane</keyword>
<gene>
    <name evidence="3" type="ORF">JAV76_13235</name>
</gene>
<proteinExistence type="predicted"/>